<dbReference type="InterPro" id="IPR036085">
    <property type="entry name" value="PAZ_dom_sf"/>
</dbReference>
<keyword evidence="3" id="KW-1185">Reference proteome</keyword>
<evidence type="ECO:0000313" key="2">
    <source>
        <dbReference type="EMBL" id="KAL3669041.1"/>
    </source>
</evidence>
<sequence length="258" mass="29179">MKIKLDETISTSSLADYYNNPDVNVRPVLQALDVVARHLGAQHLTNVGRNFFSMRNPYPLKGGKELCWGYRQAVRVADRKLMMNVDQAAKAFYASKELMGLVLPALNARSVANIRDVSDVDKKNLDRALRKIKVVLTHRKDRKRAIFGVSEQPANQTMLKVKGDDMSVADYFSKRYVTLTYPQLPLVNVGSKRSNKKTWLPIELCEVASGQRCVKINEVDFAEITERPVSLPVLVSKRSLVRSVKPALRTIRTRLPLE</sequence>
<gene>
    <name evidence="2" type="ORF">V7S43_006326</name>
</gene>
<accession>A0ABD3FTN1</accession>
<dbReference type="SUPFAM" id="SSF101690">
    <property type="entry name" value="PAZ domain"/>
    <property type="match status" value="1"/>
</dbReference>
<name>A0ABD3FTN1_9STRA</name>
<feature type="domain" description="PAZ" evidence="1">
    <location>
        <begin position="116"/>
        <end position="209"/>
    </location>
</feature>
<dbReference type="Proteomes" id="UP001632037">
    <property type="component" value="Unassembled WGS sequence"/>
</dbReference>
<dbReference type="InterPro" id="IPR003100">
    <property type="entry name" value="PAZ_dom"/>
</dbReference>
<organism evidence="2 3">
    <name type="scientific">Phytophthora oleae</name>
    <dbReference type="NCBI Taxonomy" id="2107226"/>
    <lineage>
        <taxon>Eukaryota</taxon>
        <taxon>Sar</taxon>
        <taxon>Stramenopiles</taxon>
        <taxon>Oomycota</taxon>
        <taxon>Peronosporomycetes</taxon>
        <taxon>Peronosporales</taxon>
        <taxon>Peronosporaceae</taxon>
        <taxon>Phytophthora</taxon>
    </lineage>
</organism>
<dbReference type="Pfam" id="PF02170">
    <property type="entry name" value="PAZ"/>
    <property type="match status" value="1"/>
</dbReference>
<dbReference type="EMBL" id="JBIMZQ010000010">
    <property type="protein sequence ID" value="KAL3669041.1"/>
    <property type="molecule type" value="Genomic_DNA"/>
</dbReference>
<dbReference type="Pfam" id="PF08699">
    <property type="entry name" value="ArgoL1"/>
    <property type="match status" value="1"/>
</dbReference>
<dbReference type="AlphaFoldDB" id="A0ABD3FTN1"/>
<dbReference type="InterPro" id="IPR014811">
    <property type="entry name" value="ArgoL1"/>
</dbReference>
<proteinExistence type="predicted"/>
<dbReference type="PANTHER" id="PTHR22891">
    <property type="entry name" value="EUKARYOTIC TRANSLATION INITIATION FACTOR 2C"/>
    <property type="match status" value="1"/>
</dbReference>
<evidence type="ECO:0000259" key="1">
    <source>
        <dbReference type="PROSITE" id="PS50821"/>
    </source>
</evidence>
<dbReference type="SMART" id="SM01163">
    <property type="entry name" value="DUF1785"/>
    <property type="match status" value="1"/>
</dbReference>
<reference evidence="2 3" key="1">
    <citation type="submission" date="2024-09" db="EMBL/GenBank/DDBJ databases">
        <title>Genome sequencing and assembly of Phytophthora oleae, isolate VK10A, causative agent of rot of olive drupes.</title>
        <authorList>
            <person name="Conti Taguali S."/>
            <person name="Riolo M."/>
            <person name="La Spada F."/>
            <person name="Cacciola S.O."/>
            <person name="Dionisio G."/>
        </authorList>
    </citation>
    <scope>NUCLEOTIDE SEQUENCE [LARGE SCALE GENOMIC DNA]</scope>
    <source>
        <strain evidence="2 3">VK10A</strain>
    </source>
</reference>
<protein>
    <recommendedName>
        <fullName evidence="1">PAZ domain-containing protein</fullName>
    </recommendedName>
</protein>
<dbReference type="CDD" id="cd02846">
    <property type="entry name" value="PAZ_argonaute_like"/>
    <property type="match status" value="1"/>
</dbReference>
<evidence type="ECO:0000313" key="3">
    <source>
        <dbReference type="Proteomes" id="UP001632037"/>
    </source>
</evidence>
<dbReference type="PROSITE" id="PS50821">
    <property type="entry name" value="PAZ"/>
    <property type="match status" value="1"/>
</dbReference>
<dbReference type="Gene3D" id="2.170.260.10">
    <property type="entry name" value="paz domain"/>
    <property type="match status" value="1"/>
</dbReference>
<comment type="caution">
    <text evidence="2">The sequence shown here is derived from an EMBL/GenBank/DDBJ whole genome shotgun (WGS) entry which is preliminary data.</text>
</comment>